<dbReference type="SUPFAM" id="SSF53955">
    <property type="entry name" value="Lysozyme-like"/>
    <property type="match status" value="1"/>
</dbReference>
<dbReference type="PANTHER" id="PTHR37423:SF2">
    <property type="entry name" value="MEMBRANE-BOUND LYTIC MUREIN TRANSGLYCOSYLASE C"/>
    <property type="match status" value="1"/>
</dbReference>
<dbReference type="Gene3D" id="1.10.530.10">
    <property type="match status" value="1"/>
</dbReference>
<feature type="signal peptide" evidence="3">
    <location>
        <begin position="1"/>
        <end position="18"/>
    </location>
</feature>
<feature type="domain" description="Transglycosylase SLT" evidence="4">
    <location>
        <begin position="242"/>
        <end position="364"/>
    </location>
</feature>
<accession>A0ABT0NCT1</accession>
<dbReference type="PANTHER" id="PTHR37423">
    <property type="entry name" value="SOLUBLE LYTIC MUREIN TRANSGLYCOSYLASE-RELATED"/>
    <property type="match status" value="1"/>
</dbReference>
<gene>
    <name evidence="5" type="ORF">L2725_21340</name>
</gene>
<evidence type="ECO:0000313" key="5">
    <source>
        <dbReference type="EMBL" id="MCL2916283.1"/>
    </source>
</evidence>
<keyword evidence="6" id="KW-1185">Reference proteome</keyword>
<dbReference type="InterPro" id="IPR023346">
    <property type="entry name" value="Lysozyme-like_dom_sf"/>
</dbReference>
<proteinExistence type="inferred from homology"/>
<evidence type="ECO:0000256" key="1">
    <source>
        <dbReference type="ARBA" id="ARBA00007734"/>
    </source>
</evidence>
<dbReference type="Pfam" id="PF01464">
    <property type="entry name" value="SLT"/>
    <property type="match status" value="1"/>
</dbReference>
<dbReference type="RefSeq" id="WP_249250835.1">
    <property type="nucleotide sequence ID" value="NZ_JAKIKT010000013.1"/>
</dbReference>
<reference evidence="5 6" key="1">
    <citation type="submission" date="2022-01" db="EMBL/GenBank/DDBJ databases">
        <title>Whole genome-based taxonomy of the Shewanellaceae.</title>
        <authorList>
            <person name="Martin-Rodriguez A.J."/>
        </authorList>
    </citation>
    <scope>NUCLEOTIDE SEQUENCE [LARGE SCALE GENOMIC DNA]</scope>
    <source>
        <strain evidence="5 6">DSM 21332</strain>
    </source>
</reference>
<feature type="coiled-coil region" evidence="2">
    <location>
        <begin position="185"/>
        <end position="212"/>
    </location>
</feature>
<dbReference type="EMBL" id="JAKIKT010000013">
    <property type="protein sequence ID" value="MCL2916283.1"/>
    <property type="molecule type" value="Genomic_DNA"/>
</dbReference>
<organism evidence="5 6">
    <name type="scientific">Shewanella corallii</name>
    <dbReference type="NCBI Taxonomy" id="560080"/>
    <lineage>
        <taxon>Bacteria</taxon>
        <taxon>Pseudomonadati</taxon>
        <taxon>Pseudomonadota</taxon>
        <taxon>Gammaproteobacteria</taxon>
        <taxon>Alteromonadales</taxon>
        <taxon>Shewanellaceae</taxon>
        <taxon>Shewanella</taxon>
    </lineage>
</organism>
<protein>
    <submittedName>
        <fullName evidence="5">Transglycosylase SLT domain-containing protein</fullName>
    </submittedName>
</protein>
<evidence type="ECO:0000256" key="2">
    <source>
        <dbReference type="SAM" id="Coils"/>
    </source>
</evidence>
<dbReference type="InterPro" id="IPR000189">
    <property type="entry name" value="Transglyc_AS"/>
</dbReference>
<evidence type="ECO:0000259" key="4">
    <source>
        <dbReference type="Pfam" id="PF01464"/>
    </source>
</evidence>
<evidence type="ECO:0000256" key="3">
    <source>
        <dbReference type="SAM" id="SignalP"/>
    </source>
</evidence>
<dbReference type="PROSITE" id="PS00922">
    <property type="entry name" value="TRANSGLYCOSYLASE"/>
    <property type="match status" value="1"/>
</dbReference>
<keyword evidence="2" id="KW-0175">Coiled coil</keyword>
<feature type="chain" id="PRO_5045916048" evidence="3">
    <location>
        <begin position="19"/>
        <end position="415"/>
    </location>
</feature>
<keyword evidence="3" id="KW-0732">Signal</keyword>
<evidence type="ECO:0000313" key="6">
    <source>
        <dbReference type="Proteomes" id="UP001202831"/>
    </source>
</evidence>
<comment type="caution">
    <text evidence="5">The sequence shown here is derived from an EMBL/GenBank/DDBJ whole genome shotgun (WGS) entry which is preliminary data.</text>
</comment>
<sequence length="415" mass="47171">MRIILIILITALSNQVTASDSFEEFKKQYQSQKQQFLDVRQTEYQKFRKSYLDEYDKFRASLLKNWAIPVQSSTEAEVIYTDDQQTRLILNEADQTLTIETLSDNSGAALTAARLVEDRLAADLMGQIDLSSDVLQQQLATQIPEITPQSIEDSRQQLVQQISEQSEKMMSAVDANARLSEEQKRQRLAEVKQETQARVEVLDQQLQTARKDPRYKNIRSYQVKLPGNYLYRKISPFIGHYQQAAEESNNDLALLLAISHAESSFNPKAKSHIPAFGLMQIVPNSAGLDVATKILKKEQAPSASELYQPETNILYGSSYLSILSERYLKKIEDPVSRKYCTIAAYNTGAGNVARAFNADRSRNIGKAVPLINSMSSDEVYIRLISNLPYDETKKYLKKVKKLNDQYLTELESMKL</sequence>
<name>A0ABT0NCT1_9GAMM</name>
<dbReference type="CDD" id="cd16893">
    <property type="entry name" value="LT_MltC_MltE"/>
    <property type="match status" value="1"/>
</dbReference>
<dbReference type="InterPro" id="IPR008258">
    <property type="entry name" value="Transglycosylase_SLT_dom_1"/>
</dbReference>
<comment type="similarity">
    <text evidence="1">Belongs to the transglycosylase Slt family.</text>
</comment>
<dbReference type="Proteomes" id="UP001202831">
    <property type="component" value="Unassembled WGS sequence"/>
</dbReference>